<sequence length="155" mass="17250">MTVAFFFVPASEPRYLCNNNKAESCSSSILLLFDLSRFRSNPPTASSQSGTGFITVALDVEIVPPENSVLNTAAERFFKSEIRRRLFVTSVLLAGRIIAQFIVMGSGILGRAFFQAYRQAIANWVTNCILMVTTDSIRMVKKSESNAVRILQWSN</sequence>
<evidence type="ECO:0000313" key="3">
    <source>
        <dbReference type="Proteomes" id="UP000886595"/>
    </source>
</evidence>
<reference evidence="2 3" key="1">
    <citation type="submission" date="2020-02" db="EMBL/GenBank/DDBJ databases">
        <authorList>
            <person name="Ma Q."/>
            <person name="Huang Y."/>
            <person name="Song X."/>
            <person name="Pei D."/>
        </authorList>
    </citation>
    <scope>NUCLEOTIDE SEQUENCE [LARGE SCALE GENOMIC DNA]</scope>
    <source>
        <strain evidence="2">Sxm20200214</strain>
        <tissue evidence="2">Leaf</tissue>
    </source>
</reference>
<feature type="transmembrane region" description="Helical" evidence="1">
    <location>
        <begin position="86"/>
        <end position="109"/>
    </location>
</feature>
<protein>
    <submittedName>
        <fullName evidence="2">Uncharacterized protein</fullName>
    </submittedName>
</protein>
<proteinExistence type="predicted"/>
<dbReference type="OrthoDB" id="10430784at2759"/>
<keyword evidence="3" id="KW-1185">Reference proteome</keyword>
<keyword evidence="1" id="KW-1133">Transmembrane helix</keyword>
<keyword evidence="1" id="KW-0812">Transmembrane</keyword>
<accession>A0A8X7TSV8</accession>
<dbReference type="EMBL" id="JAAMPC010000016">
    <property type="protein sequence ID" value="KAG2250941.1"/>
    <property type="molecule type" value="Genomic_DNA"/>
</dbReference>
<evidence type="ECO:0000313" key="2">
    <source>
        <dbReference type="EMBL" id="KAG2250941.1"/>
    </source>
</evidence>
<dbReference type="AlphaFoldDB" id="A0A8X7TSV8"/>
<comment type="caution">
    <text evidence="2">The sequence shown here is derived from an EMBL/GenBank/DDBJ whole genome shotgun (WGS) entry which is preliminary data.</text>
</comment>
<keyword evidence="1" id="KW-0472">Membrane</keyword>
<evidence type="ECO:0000256" key="1">
    <source>
        <dbReference type="SAM" id="Phobius"/>
    </source>
</evidence>
<gene>
    <name evidence="2" type="ORF">Bca52824_081077</name>
</gene>
<dbReference type="Proteomes" id="UP000886595">
    <property type="component" value="Unassembled WGS sequence"/>
</dbReference>
<organism evidence="2 3">
    <name type="scientific">Brassica carinata</name>
    <name type="common">Ethiopian mustard</name>
    <name type="synonym">Abyssinian cabbage</name>
    <dbReference type="NCBI Taxonomy" id="52824"/>
    <lineage>
        <taxon>Eukaryota</taxon>
        <taxon>Viridiplantae</taxon>
        <taxon>Streptophyta</taxon>
        <taxon>Embryophyta</taxon>
        <taxon>Tracheophyta</taxon>
        <taxon>Spermatophyta</taxon>
        <taxon>Magnoliopsida</taxon>
        <taxon>eudicotyledons</taxon>
        <taxon>Gunneridae</taxon>
        <taxon>Pentapetalae</taxon>
        <taxon>rosids</taxon>
        <taxon>malvids</taxon>
        <taxon>Brassicales</taxon>
        <taxon>Brassicaceae</taxon>
        <taxon>Brassiceae</taxon>
        <taxon>Brassica</taxon>
    </lineage>
</organism>
<name>A0A8X7TSV8_BRACI</name>